<proteinExistence type="predicted"/>
<protein>
    <recommendedName>
        <fullName evidence="3">F-box domain-containing protein</fullName>
    </recommendedName>
</protein>
<sequence length="572" mass="65635">MLLDVPAEILKLILEACESSSLKRLRLINSLINAAATPILFRELVLSFSIKACDIDGRYFDPFILSDAEWERRRKARIPSALQSRQDLPFLFNNVRKLTLNCLHSFNSSSRQFFDDDPDDWDGRLSSRISLVLVLAPSAFSDEEIDMLRDFVCSMKKLRTLRWNIPWPRNSNTDGNGMDLSPIVPTLQELDLAYYRQWQNSTVANVSDFCYHSFGILTNITTLAFNLYTKESLSALNNFPNLKSLTFRSLDKTLGIADFLAAQTVPLNLRRLSFTGPPAYCIVPDELFSSFSNLKTLHMDDIARRGQMPLSSFEPFFDSLAKHGVHPTSLRVCNPTMSTLAYLLHPDNAFENLSIKIMPHRHLEVVGESTYGLFVGLKAYCQDVHGLEREFMETFWNHVIPAQAATLRRLELEGPWDLVGAAPKIALQACKLLQEWTMFDGKGDILRDAISTAVNMPALRLLEFYLQPQDIHTLSQMQSYPRKSDPKDLVPRNYLKDLQAQKNRLVWEDEEIQGGNRKRLTVDIKDLGEHSLVRVAGKKAAHWRLALKPGRYSKWIYPRQSYRYQYIHRRVD</sequence>
<dbReference type="Proteomes" id="UP001375240">
    <property type="component" value="Unassembled WGS sequence"/>
</dbReference>
<evidence type="ECO:0000313" key="2">
    <source>
        <dbReference type="Proteomes" id="UP001375240"/>
    </source>
</evidence>
<dbReference type="SUPFAM" id="SSF52047">
    <property type="entry name" value="RNI-like"/>
    <property type="match status" value="1"/>
</dbReference>
<evidence type="ECO:0000313" key="1">
    <source>
        <dbReference type="EMBL" id="KAK6354652.1"/>
    </source>
</evidence>
<dbReference type="AlphaFoldDB" id="A0AAV9V471"/>
<dbReference type="EMBL" id="JAVHNQ010000002">
    <property type="protein sequence ID" value="KAK6354652.1"/>
    <property type="molecule type" value="Genomic_DNA"/>
</dbReference>
<organism evidence="1 2">
    <name type="scientific">Orbilia brochopaga</name>
    <dbReference type="NCBI Taxonomy" id="3140254"/>
    <lineage>
        <taxon>Eukaryota</taxon>
        <taxon>Fungi</taxon>
        <taxon>Dikarya</taxon>
        <taxon>Ascomycota</taxon>
        <taxon>Pezizomycotina</taxon>
        <taxon>Orbiliomycetes</taxon>
        <taxon>Orbiliales</taxon>
        <taxon>Orbiliaceae</taxon>
        <taxon>Orbilia</taxon>
    </lineage>
</organism>
<name>A0AAV9V471_9PEZI</name>
<accession>A0AAV9V471</accession>
<dbReference type="Gene3D" id="3.80.10.10">
    <property type="entry name" value="Ribonuclease Inhibitor"/>
    <property type="match status" value="1"/>
</dbReference>
<reference evidence="1 2" key="1">
    <citation type="submission" date="2019-10" db="EMBL/GenBank/DDBJ databases">
        <authorList>
            <person name="Palmer J.M."/>
        </authorList>
    </citation>
    <scope>NUCLEOTIDE SEQUENCE [LARGE SCALE GENOMIC DNA]</scope>
    <source>
        <strain evidence="1 2">TWF696</strain>
    </source>
</reference>
<dbReference type="InterPro" id="IPR032675">
    <property type="entry name" value="LRR_dom_sf"/>
</dbReference>
<evidence type="ECO:0008006" key="3">
    <source>
        <dbReference type="Google" id="ProtNLM"/>
    </source>
</evidence>
<keyword evidence="2" id="KW-1185">Reference proteome</keyword>
<gene>
    <name evidence="1" type="ORF">TWF696_003792</name>
</gene>
<comment type="caution">
    <text evidence="1">The sequence shown here is derived from an EMBL/GenBank/DDBJ whole genome shotgun (WGS) entry which is preliminary data.</text>
</comment>